<dbReference type="SUPFAM" id="SSF54909">
    <property type="entry name" value="Dimeric alpha+beta barrel"/>
    <property type="match status" value="1"/>
</dbReference>
<proteinExistence type="inferred from homology"/>
<dbReference type="Pfam" id="PF03795">
    <property type="entry name" value="YCII"/>
    <property type="match status" value="1"/>
</dbReference>
<comment type="caution">
    <text evidence="3">The sequence shown here is derived from an EMBL/GenBank/DDBJ whole genome shotgun (WGS) entry which is preliminary data.</text>
</comment>
<evidence type="ECO:0000313" key="4">
    <source>
        <dbReference type="Proteomes" id="UP001579974"/>
    </source>
</evidence>
<keyword evidence="4" id="KW-1185">Reference proteome</keyword>
<dbReference type="EMBL" id="JBDXSU010000022">
    <property type="protein sequence ID" value="MFB5192472.1"/>
    <property type="molecule type" value="Genomic_DNA"/>
</dbReference>
<organism evidence="3 4">
    <name type="scientific">Alicyclobacillus fastidiosus</name>
    <dbReference type="NCBI Taxonomy" id="392011"/>
    <lineage>
        <taxon>Bacteria</taxon>
        <taxon>Bacillati</taxon>
        <taxon>Bacillota</taxon>
        <taxon>Bacilli</taxon>
        <taxon>Bacillales</taxon>
        <taxon>Alicyclobacillaceae</taxon>
        <taxon>Alicyclobacillus</taxon>
    </lineage>
</organism>
<dbReference type="InterPro" id="IPR011008">
    <property type="entry name" value="Dimeric_a/b-barrel"/>
</dbReference>
<dbReference type="RefSeq" id="WP_275473228.1">
    <property type="nucleotide sequence ID" value="NZ_CP162940.1"/>
</dbReference>
<evidence type="ECO:0000256" key="1">
    <source>
        <dbReference type="ARBA" id="ARBA00007689"/>
    </source>
</evidence>
<dbReference type="Gene3D" id="3.30.70.1060">
    <property type="entry name" value="Dimeric alpha+beta barrel"/>
    <property type="match status" value="1"/>
</dbReference>
<evidence type="ECO:0000313" key="3">
    <source>
        <dbReference type="EMBL" id="MFB5192472.1"/>
    </source>
</evidence>
<dbReference type="PANTHER" id="PTHR37828">
    <property type="entry name" value="GSR2449 PROTEIN"/>
    <property type="match status" value="1"/>
</dbReference>
<reference evidence="3 4" key="1">
    <citation type="journal article" date="2024" name="Int. J. Mol. Sci.">
        <title>Exploration of Alicyclobacillus spp. Genome in Search of Antibiotic Resistance.</title>
        <authorList>
            <person name="Bucka-Kolendo J."/>
            <person name="Kiousi D.E."/>
            <person name="Dekowska A."/>
            <person name="Mikolajczuk-Szczyrba A."/>
            <person name="Karadedos D.M."/>
            <person name="Michael P."/>
            <person name="Galanis A."/>
            <person name="Sokolowska B."/>
        </authorList>
    </citation>
    <scope>NUCLEOTIDE SEQUENCE [LARGE SCALE GENOMIC DNA]</scope>
    <source>
        <strain evidence="3 4">KKP 3000</strain>
    </source>
</reference>
<dbReference type="InterPro" id="IPR005545">
    <property type="entry name" value="YCII"/>
</dbReference>
<dbReference type="PANTHER" id="PTHR37828:SF1">
    <property type="entry name" value="YCII-RELATED DOMAIN-CONTAINING PROTEIN"/>
    <property type="match status" value="1"/>
</dbReference>
<name>A0ABV5AJL8_9BACL</name>
<dbReference type="Proteomes" id="UP001579974">
    <property type="component" value="Unassembled WGS sequence"/>
</dbReference>
<sequence length="97" mass="11145">MEEFVYLIRPTRENFIESMTQKEKEIMDNHFEYLAGLLSEKKLILAGPCLDGAFGIVVIQAESMETARNIMKNDPSIHEGIMSSELHPYRVSLLQTR</sequence>
<feature type="domain" description="YCII-related" evidence="2">
    <location>
        <begin position="9"/>
        <end position="82"/>
    </location>
</feature>
<comment type="similarity">
    <text evidence="1">Belongs to the YciI family.</text>
</comment>
<accession>A0ABV5AJL8</accession>
<protein>
    <submittedName>
        <fullName evidence="3">YciI family protein</fullName>
    </submittedName>
</protein>
<evidence type="ECO:0000259" key="2">
    <source>
        <dbReference type="Pfam" id="PF03795"/>
    </source>
</evidence>
<gene>
    <name evidence="3" type="ORF">KKP3000_001675</name>
</gene>